<evidence type="ECO:0000313" key="2">
    <source>
        <dbReference type="EMBL" id="CAD8124618.1"/>
    </source>
</evidence>
<dbReference type="AlphaFoldDB" id="A0A8S1R9R5"/>
<organism evidence="2 3">
    <name type="scientific">Paramecium sonneborni</name>
    <dbReference type="NCBI Taxonomy" id="65129"/>
    <lineage>
        <taxon>Eukaryota</taxon>
        <taxon>Sar</taxon>
        <taxon>Alveolata</taxon>
        <taxon>Ciliophora</taxon>
        <taxon>Intramacronucleata</taxon>
        <taxon>Oligohymenophorea</taxon>
        <taxon>Peniculida</taxon>
        <taxon>Parameciidae</taxon>
        <taxon>Paramecium</taxon>
    </lineage>
</organism>
<keyword evidence="1" id="KW-1133">Transmembrane helix</keyword>
<dbReference type="GO" id="GO:0016020">
    <property type="term" value="C:membrane"/>
    <property type="evidence" value="ECO:0007669"/>
    <property type="project" value="GOC"/>
</dbReference>
<feature type="transmembrane region" description="Helical" evidence="1">
    <location>
        <begin position="52"/>
        <end position="71"/>
    </location>
</feature>
<dbReference type="PANTHER" id="PTHR28026">
    <property type="entry name" value="DUF962 DOMAIN PROTEIN (AFU_ORTHOLOGUE AFUA_8G05310)"/>
    <property type="match status" value="1"/>
</dbReference>
<evidence type="ECO:0000256" key="1">
    <source>
        <dbReference type="SAM" id="Phobius"/>
    </source>
</evidence>
<evidence type="ECO:0008006" key="4">
    <source>
        <dbReference type="Google" id="ProtNLM"/>
    </source>
</evidence>
<sequence>MGIDIVNFYSSYGSYHNNIINKAIHLVCIPLILLSAIQIVNHYSFSIDTGCCKLNFGLIILFVLALVYMAVDLLSGILASSFYITITILMNQHFANADENLWSHHLCVATTFQITCWILQFIGHGVFEKHLPFQTIFYKYLLLQTLYSWKYCSFLVINHRSIRLARIKQKKISNNSGIKRNLDDIILKKQIQSMIGKEQVDVIDQYAQSIVNYVDNQQKIIQLKTSTIQKLNEVTIVHYQKNLDKINQIRSEFEETKSICKQLIFL</sequence>
<gene>
    <name evidence="2" type="ORF">PSON_ATCC_30995.1.T1520083</name>
</gene>
<dbReference type="EMBL" id="CAJJDN010000152">
    <property type="protein sequence ID" value="CAD8124618.1"/>
    <property type="molecule type" value="Genomic_DNA"/>
</dbReference>
<dbReference type="GO" id="GO:0046521">
    <property type="term" value="P:sphingoid catabolic process"/>
    <property type="evidence" value="ECO:0007669"/>
    <property type="project" value="TreeGrafter"/>
</dbReference>
<dbReference type="PANTHER" id="PTHR28026:SF9">
    <property type="entry name" value="2-HYDROXY-PALMITIC ACID DIOXYGENASE MPO1"/>
    <property type="match status" value="1"/>
</dbReference>
<dbReference type="InterPro" id="IPR009305">
    <property type="entry name" value="Mpo1-like"/>
</dbReference>
<proteinExistence type="predicted"/>
<feature type="transmembrane region" description="Helical" evidence="1">
    <location>
        <begin position="19"/>
        <end position="40"/>
    </location>
</feature>
<dbReference type="OrthoDB" id="2124888at2759"/>
<reference evidence="2" key="1">
    <citation type="submission" date="2021-01" db="EMBL/GenBank/DDBJ databases">
        <authorList>
            <consortium name="Genoscope - CEA"/>
            <person name="William W."/>
        </authorList>
    </citation>
    <scope>NUCLEOTIDE SEQUENCE</scope>
</reference>
<accession>A0A8S1R9R5</accession>
<keyword evidence="3" id="KW-1185">Reference proteome</keyword>
<keyword evidence="1" id="KW-0472">Membrane</keyword>
<dbReference type="Pfam" id="PF06127">
    <property type="entry name" value="Mpo1-like"/>
    <property type="match status" value="1"/>
</dbReference>
<keyword evidence="1" id="KW-0812">Transmembrane</keyword>
<name>A0A8S1R9R5_9CILI</name>
<protein>
    <recommendedName>
        <fullName evidence="4">Transmembrane protein</fullName>
    </recommendedName>
</protein>
<evidence type="ECO:0000313" key="3">
    <source>
        <dbReference type="Proteomes" id="UP000692954"/>
    </source>
</evidence>
<dbReference type="GO" id="GO:0005783">
    <property type="term" value="C:endoplasmic reticulum"/>
    <property type="evidence" value="ECO:0007669"/>
    <property type="project" value="TreeGrafter"/>
</dbReference>
<comment type="caution">
    <text evidence="2">The sequence shown here is derived from an EMBL/GenBank/DDBJ whole genome shotgun (WGS) entry which is preliminary data.</text>
</comment>
<dbReference type="Proteomes" id="UP000692954">
    <property type="component" value="Unassembled WGS sequence"/>
</dbReference>